<dbReference type="GO" id="GO:0043041">
    <property type="term" value="P:amino acid activation for nonribosomal peptide biosynthetic process"/>
    <property type="evidence" value="ECO:0007669"/>
    <property type="project" value="TreeGrafter"/>
</dbReference>
<dbReference type="HOGENOM" id="CLU_107929_3_0_6"/>
<dbReference type="EMBL" id="APPC01000020">
    <property type="protein sequence ID" value="ENU91255.1"/>
    <property type="molecule type" value="Genomic_DNA"/>
</dbReference>
<organism evidence="2 3">
    <name type="scientific">Acinetobacter vivianii</name>
    <dbReference type="NCBI Taxonomy" id="1776742"/>
    <lineage>
        <taxon>Bacteria</taxon>
        <taxon>Pseudomonadati</taxon>
        <taxon>Pseudomonadota</taxon>
        <taxon>Gammaproteobacteria</taxon>
        <taxon>Moraxellales</taxon>
        <taxon>Moraxellaceae</taxon>
        <taxon>Acinetobacter</taxon>
    </lineage>
</organism>
<protein>
    <recommendedName>
        <fullName evidence="1">AMP-dependent synthetase/ligase domain-containing protein</fullName>
    </recommendedName>
</protein>
<dbReference type="Proteomes" id="UP000013049">
    <property type="component" value="Unassembled WGS sequence"/>
</dbReference>
<dbReference type="SUPFAM" id="SSF56801">
    <property type="entry name" value="Acetyl-CoA synthetase-like"/>
    <property type="match status" value="1"/>
</dbReference>
<dbReference type="AlphaFoldDB" id="N8UV28"/>
<dbReference type="GO" id="GO:0005829">
    <property type="term" value="C:cytosol"/>
    <property type="evidence" value="ECO:0007669"/>
    <property type="project" value="TreeGrafter"/>
</dbReference>
<feature type="non-terminal residue" evidence="2">
    <location>
        <position position="116"/>
    </location>
</feature>
<proteinExistence type="predicted"/>
<dbReference type="GO" id="GO:0044550">
    <property type="term" value="P:secondary metabolite biosynthetic process"/>
    <property type="evidence" value="ECO:0007669"/>
    <property type="project" value="TreeGrafter"/>
</dbReference>
<gene>
    <name evidence="2" type="ORF">F971_03162</name>
</gene>
<name>N8UV28_9GAMM</name>
<evidence type="ECO:0000313" key="2">
    <source>
        <dbReference type="EMBL" id="ENU91255.1"/>
    </source>
</evidence>
<dbReference type="PANTHER" id="PTHR45527">
    <property type="entry name" value="NONRIBOSOMAL PEPTIDE SYNTHETASE"/>
    <property type="match status" value="1"/>
</dbReference>
<dbReference type="Gene3D" id="3.40.50.12780">
    <property type="entry name" value="N-terminal domain of ligase-like"/>
    <property type="match status" value="1"/>
</dbReference>
<sequence length="116" mass="13226">MVKLMTNNGNKNILNDIFLNNNQHSVLPSVEREQVLYGWNATEVAYPQDRCLHELFEEQVSRTPDAPAVIVEEETLNYRELNERANRLAHHLRSRGVGPDERVALCAERSIGMVVA</sequence>
<comment type="caution">
    <text evidence="2">The sequence shown here is derived from an EMBL/GenBank/DDBJ whole genome shotgun (WGS) entry which is preliminary data.</text>
</comment>
<reference evidence="2 3" key="1">
    <citation type="submission" date="2013-02" db="EMBL/GenBank/DDBJ databases">
        <title>The Genome Sequence of Acinetobacter sp. NIPH 758.</title>
        <authorList>
            <consortium name="The Broad Institute Genome Sequencing Platform"/>
            <consortium name="The Broad Institute Genome Sequencing Center for Infectious Disease"/>
            <person name="Cerqueira G."/>
            <person name="Feldgarden M."/>
            <person name="Courvalin P."/>
            <person name="Perichon B."/>
            <person name="Grillot-Courvalin C."/>
            <person name="Clermont D."/>
            <person name="Rocha E."/>
            <person name="Yoon E.-J."/>
            <person name="Nemec A."/>
            <person name="Walker B."/>
            <person name="Young S.K."/>
            <person name="Zeng Q."/>
            <person name="Gargeya S."/>
            <person name="Fitzgerald M."/>
            <person name="Haas B."/>
            <person name="Abouelleil A."/>
            <person name="Alvarado L."/>
            <person name="Arachchi H.M."/>
            <person name="Berlin A.M."/>
            <person name="Chapman S.B."/>
            <person name="Dewar J."/>
            <person name="Goldberg J."/>
            <person name="Griggs A."/>
            <person name="Gujja S."/>
            <person name="Hansen M."/>
            <person name="Howarth C."/>
            <person name="Imamovic A."/>
            <person name="Larimer J."/>
            <person name="McCowan C."/>
            <person name="Murphy C."/>
            <person name="Neiman D."/>
            <person name="Pearson M."/>
            <person name="Priest M."/>
            <person name="Roberts A."/>
            <person name="Saif S."/>
            <person name="Shea T."/>
            <person name="Sisk P."/>
            <person name="Sykes S."/>
            <person name="Wortman J."/>
            <person name="Nusbaum C."/>
            <person name="Birren B."/>
        </authorList>
    </citation>
    <scope>NUCLEOTIDE SEQUENCE [LARGE SCALE GENOMIC DNA]</scope>
    <source>
        <strain evidence="2 3">NIPH 758</strain>
    </source>
</reference>
<dbReference type="GO" id="GO:0031177">
    <property type="term" value="F:phosphopantetheine binding"/>
    <property type="evidence" value="ECO:0007669"/>
    <property type="project" value="TreeGrafter"/>
</dbReference>
<dbReference type="InterPro" id="IPR042099">
    <property type="entry name" value="ANL_N_sf"/>
</dbReference>
<evidence type="ECO:0000313" key="3">
    <source>
        <dbReference type="Proteomes" id="UP000013049"/>
    </source>
</evidence>
<dbReference type="PANTHER" id="PTHR45527:SF14">
    <property type="entry name" value="PLIPASTATIN SYNTHASE SUBUNIT B"/>
    <property type="match status" value="1"/>
</dbReference>
<dbReference type="Pfam" id="PF00501">
    <property type="entry name" value="AMP-binding"/>
    <property type="match status" value="1"/>
</dbReference>
<accession>N8UV28</accession>
<dbReference type="InterPro" id="IPR000873">
    <property type="entry name" value="AMP-dep_synth/lig_dom"/>
</dbReference>
<feature type="domain" description="AMP-dependent synthetase/ligase" evidence="1">
    <location>
        <begin position="56"/>
        <end position="116"/>
    </location>
</feature>
<dbReference type="eggNOG" id="COG1020">
    <property type="taxonomic scope" value="Bacteria"/>
</dbReference>
<evidence type="ECO:0000259" key="1">
    <source>
        <dbReference type="Pfam" id="PF00501"/>
    </source>
</evidence>